<sequence length="51" mass="5712">MASLENHRIHQSDEISSLVEWLEECTLTYDVVTPGISENSTSQGKKSSNME</sequence>
<reference evidence="1" key="1">
    <citation type="submission" date="2020-04" db="EMBL/GenBank/DDBJ databases">
        <authorList>
            <person name="Alioto T."/>
            <person name="Alioto T."/>
            <person name="Gomez Garrido J."/>
        </authorList>
    </citation>
    <scope>NUCLEOTIDE SEQUENCE</scope>
    <source>
        <strain evidence="1">A484AB</strain>
    </source>
</reference>
<dbReference type="EMBL" id="CACRXK020019632">
    <property type="protein sequence ID" value="CAB4033878.1"/>
    <property type="molecule type" value="Genomic_DNA"/>
</dbReference>
<dbReference type="Proteomes" id="UP001152795">
    <property type="component" value="Unassembled WGS sequence"/>
</dbReference>
<evidence type="ECO:0000313" key="2">
    <source>
        <dbReference type="Proteomes" id="UP001152795"/>
    </source>
</evidence>
<protein>
    <submittedName>
        <fullName evidence="1">Uncharacterized protein</fullName>
    </submittedName>
</protein>
<name>A0A7D9LFS1_PARCT</name>
<evidence type="ECO:0000313" key="1">
    <source>
        <dbReference type="EMBL" id="CAB4033878.1"/>
    </source>
</evidence>
<accession>A0A7D9LFS1</accession>
<feature type="non-terminal residue" evidence="1">
    <location>
        <position position="51"/>
    </location>
</feature>
<comment type="caution">
    <text evidence="1">The sequence shown here is derived from an EMBL/GenBank/DDBJ whole genome shotgun (WGS) entry which is preliminary data.</text>
</comment>
<dbReference type="AlphaFoldDB" id="A0A7D9LFS1"/>
<keyword evidence="2" id="KW-1185">Reference proteome</keyword>
<organism evidence="1 2">
    <name type="scientific">Paramuricea clavata</name>
    <name type="common">Red gorgonian</name>
    <name type="synonym">Violescent sea-whip</name>
    <dbReference type="NCBI Taxonomy" id="317549"/>
    <lineage>
        <taxon>Eukaryota</taxon>
        <taxon>Metazoa</taxon>
        <taxon>Cnidaria</taxon>
        <taxon>Anthozoa</taxon>
        <taxon>Octocorallia</taxon>
        <taxon>Malacalcyonacea</taxon>
        <taxon>Plexauridae</taxon>
        <taxon>Paramuricea</taxon>
    </lineage>
</organism>
<proteinExistence type="predicted"/>
<gene>
    <name evidence="1" type="ORF">PACLA_8A066753</name>
</gene>